<feature type="compositionally biased region" description="Basic and acidic residues" evidence="1">
    <location>
        <begin position="429"/>
        <end position="449"/>
    </location>
</feature>
<feature type="transmembrane region" description="Helical" evidence="2">
    <location>
        <begin position="622"/>
        <end position="649"/>
    </location>
</feature>
<feature type="compositionally biased region" description="Low complexity" evidence="1">
    <location>
        <begin position="394"/>
        <end position="422"/>
    </location>
</feature>
<keyword evidence="2" id="KW-0472">Membrane</keyword>
<reference evidence="3 4" key="1">
    <citation type="journal article" date="2018" name="Mol. Biol. Evol.">
        <title>Broad Genomic Sampling Reveals a Smut Pathogenic Ancestry of the Fungal Clade Ustilaginomycotina.</title>
        <authorList>
            <person name="Kijpornyongpan T."/>
            <person name="Mondo S.J."/>
            <person name="Barry K."/>
            <person name="Sandor L."/>
            <person name="Lee J."/>
            <person name="Lipzen A."/>
            <person name="Pangilinan J."/>
            <person name="LaButti K."/>
            <person name="Hainaut M."/>
            <person name="Henrissat B."/>
            <person name="Grigoriev I.V."/>
            <person name="Spatafora J.W."/>
            <person name="Aime M.C."/>
        </authorList>
    </citation>
    <scope>NUCLEOTIDE SEQUENCE [LARGE SCALE GENOMIC DNA]</scope>
    <source>
        <strain evidence="3 4">MCA 4186</strain>
    </source>
</reference>
<evidence type="ECO:0000256" key="2">
    <source>
        <dbReference type="SAM" id="Phobius"/>
    </source>
</evidence>
<feature type="compositionally biased region" description="Polar residues" evidence="1">
    <location>
        <begin position="540"/>
        <end position="550"/>
    </location>
</feature>
<dbReference type="Proteomes" id="UP000245946">
    <property type="component" value="Unassembled WGS sequence"/>
</dbReference>
<feature type="region of interest" description="Disordered" evidence="1">
    <location>
        <begin position="818"/>
        <end position="864"/>
    </location>
</feature>
<keyword evidence="4" id="KW-1185">Reference proteome</keyword>
<feature type="compositionally biased region" description="Low complexity" evidence="1">
    <location>
        <begin position="1"/>
        <end position="26"/>
    </location>
</feature>
<keyword evidence="2" id="KW-0812">Transmembrane</keyword>
<protein>
    <submittedName>
        <fullName evidence="3">Uncharacterized protein</fullName>
    </submittedName>
</protein>
<sequence length="864" mass="90799">MSSSLLSSASASSSSRSIASTAPSTPHWRSPKMHSSGPSKSASTSPRHLTAATFQPPTSLDTLEFEPQQLPRRSRRISADIDARSAAARDAQAHRRSAVSSGRSTPGEYEHPPQLHSGEHEAPRRSQASTRRSNGVRPLSMSAAPNSAAPYAITEQWWEHVLPPGQLAERLRRAQAAAAVPASASANDVSAIREYGHGTAAPSTADRASRLAAGSLGRSSPAQSTSNASKLARPASHQGTLSSTAAPRRSALRATPSNRQCELERSHSENSQSSDGSAGADAEKRHSPEFNGGHWSGDGKTSPGGTVRAPHAAGHYPASSFSRSTSVRRSRVMSEDGIGLGFGVSHSNGSIGSWEHAAPGFKPFPTSTGGRVSPAFYYSSTPDFSSEDDQPPASSRSRPPRVSTTTRTTRITRTTSTTSITSMSGAEAASHDASHREQRRVSFSHDAKPDTSASGSRRGSVQGSTPGVRKGPSGTATPVAGNAHLPFPSSASTSQRASRNEAAFDQLPTLRTWQPAHDTSASRDMFPGRGGFSRRVPSHSAPTSPRQSIHLQDHERPRFEGFGVRHRNGFAAGESIDETQHLPDLALLNSLNHAHTQLAGAGNLAMALTRQLSAPLRPVMHVALFLSISSITLVTLVGCLIASYVLSVWDDVGLRGRRVGAAAGQARRNIEGGLTWGRRMLGAPGGKEPSAGKRQRISLLAPIYYTIAVPGVLAQKLAPSALAERLGVEVADMPAPRSRRGSSAVGSDTSSRRDSGSTEAGEPAADGSPKLGPSSRPGSPSSHPMPPRPPLSHLLPSIFFTLVIALFAGLASYLTTRRGGSARDGISTPPVAPMSSRRPRAPVSGSASSRRPYTVHDESPPRCC</sequence>
<feature type="region of interest" description="Disordered" evidence="1">
    <location>
        <begin position="381"/>
        <end position="550"/>
    </location>
</feature>
<dbReference type="STRING" id="58919.A0A316ZGN2"/>
<gene>
    <name evidence="3" type="ORF">FA09DRAFT_337029</name>
</gene>
<dbReference type="GeneID" id="37271505"/>
<feature type="compositionally biased region" description="Low complexity" evidence="1">
    <location>
        <begin position="35"/>
        <end position="45"/>
    </location>
</feature>
<accession>A0A316ZGN2</accession>
<evidence type="ECO:0000313" key="3">
    <source>
        <dbReference type="EMBL" id="PWO00209.1"/>
    </source>
</evidence>
<proteinExistence type="predicted"/>
<dbReference type="OrthoDB" id="3367059at2759"/>
<feature type="region of interest" description="Disordered" evidence="1">
    <location>
        <begin position="733"/>
        <end position="789"/>
    </location>
</feature>
<dbReference type="EMBL" id="KZ819286">
    <property type="protein sequence ID" value="PWO00209.1"/>
    <property type="molecule type" value="Genomic_DNA"/>
</dbReference>
<evidence type="ECO:0000313" key="4">
    <source>
        <dbReference type="Proteomes" id="UP000245946"/>
    </source>
</evidence>
<name>A0A316ZGN2_9BASI</name>
<feature type="compositionally biased region" description="Polar residues" evidence="1">
    <location>
        <begin position="451"/>
        <end position="465"/>
    </location>
</feature>
<feature type="compositionally biased region" description="Low complexity" evidence="1">
    <location>
        <begin position="768"/>
        <end position="782"/>
    </location>
</feature>
<evidence type="ECO:0000256" key="1">
    <source>
        <dbReference type="SAM" id="MobiDB-lite"/>
    </source>
</evidence>
<feature type="compositionally biased region" description="Polar residues" evidence="1">
    <location>
        <begin position="52"/>
        <end position="61"/>
    </location>
</feature>
<dbReference type="RefSeq" id="XP_025600487.1">
    <property type="nucleotide sequence ID" value="XM_025743961.1"/>
</dbReference>
<dbReference type="AlphaFoldDB" id="A0A316ZGN2"/>
<feature type="region of interest" description="Disordered" evidence="1">
    <location>
        <begin position="1"/>
        <end position="147"/>
    </location>
</feature>
<keyword evidence="2" id="KW-1133">Transmembrane helix</keyword>
<feature type="region of interest" description="Disordered" evidence="1">
    <location>
        <begin position="211"/>
        <end position="332"/>
    </location>
</feature>
<organism evidence="3 4">
    <name type="scientific">Tilletiopsis washingtonensis</name>
    <dbReference type="NCBI Taxonomy" id="58919"/>
    <lineage>
        <taxon>Eukaryota</taxon>
        <taxon>Fungi</taxon>
        <taxon>Dikarya</taxon>
        <taxon>Basidiomycota</taxon>
        <taxon>Ustilaginomycotina</taxon>
        <taxon>Exobasidiomycetes</taxon>
        <taxon>Entylomatales</taxon>
        <taxon>Entylomatales incertae sedis</taxon>
        <taxon>Tilletiopsis</taxon>
    </lineage>
</organism>
<feature type="compositionally biased region" description="Basic and acidic residues" evidence="1">
    <location>
        <begin position="854"/>
        <end position="864"/>
    </location>
</feature>
<feature type="transmembrane region" description="Helical" evidence="2">
    <location>
        <begin position="697"/>
        <end position="718"/>
    </location>
</feature>
<feature type="compositionally biased region" description="Polar residues" evidence="1">
    <location>
        <begin position="217"/>
        <end position="229"/>
    </location>
</feature>
<feature type="transmembrane region" description="Helical" evidence="2">
    <location>
        <begin position="794"/>
        <end position="814"/>
    </location>
</feature>
<feature type="compositionally biased region" description="Basic and acidic residues" evidence="1">
    <location>
        <begin position="108"/>
        <end position="124"/>
    </location>
</feature>